<proteinExistence type="predicted"/>
<feature type="coiled-coil region" evidence="1">
    <location>
        <begin position="53"/>
        <end position="108"/>
    </location>
</feature>
<dbReference type="Gene3D" id="3.30.750.140">
    <property type="match status" value="1"/>
</dbReference>
<dbReference type="OrthoDB" id="2968951at2"/>
<feature type="domain" description="Flagellar hook-length control protein-like C-terminal" evidence="3">
    <location>
        <begin position="367"/>
        <end position="434"/>
    </location>
</feature>
<dbReference type="KEGG" id="hli:HLI_01665"/>
<protein>
    <recommendedName>
        <fullName evidence="3">Flagellar hook-length control protein-like C-terminal domain-containing protein</fullName>
    </recommendedName>
</protein>
<reference evidence="4 5" key="1">
    <citation type="submission" date="2018-01" db="EMBL/GenBank/DDBJ databases">
        <title>The whole genome sequencing and assembly of Halobacillus litoralis ERB031 strain.</title>
        <authorList>
            <person name="Lee S.-J."/>
            <person name="Park M.-K."/>
            <person name="Kim J.-Y."/>
            <person name="Lee Y.-J."/>
            <person name="Yi H."/>
            <person name="Bahn Y.-S."/>
            <person name="Kim J.F."/>
            <person name="Lee D.-W."/>
        </authorList>
    </citation>
    <scope>NUCLEOTIDE SEQUENCE [LARGE SCALE GENOMIC DNA]</scope>
    <source>
        <strain evidence="4 5">ERB 031</strain>
    </source>
</reference>
<name>A0A410M8G1_9BACI</name>
<dbReference type="Proteomes" id="UP000287756">
    <property type="component" value="Chromosome"/>
</dbReference>
<gene>
    <name evidence="4" type="ORF">HLI_01665</name>
</gene>
<accession>A0A410M8G1</accession>
<evidence type="ECO:0000259" key="3">
    <source>
        <dbReference type="Pfam" id="PF02120"/>
    </source>
</evidence>
<sequence>MNPILSNLFSSPKLNLDKGIASVKEQGKDSPFQKLFSELKTLDSANLTEGLSQKEFSDELAALKKKLEQLMEKMENLTEEVGPLGNLIKLSEELLNDTESSLANLDTEKLGAIKAELEKLKAQWKELDLDTAAEESKQMTDLMIGVFDQLKLLQSMTGDNKQGSTGNDPIIFIAHPSMNGQSQHVAAKNTDSIENLHKLWQKFQQLVSPLLQAEASTELDAKTGTAIKDLLQQFSKLAESLHVQGKGDWGQLLAKVTKDGSAQEQKIFQQLMTTFQNRMNMPQSYHRQMPVTGKDIAKWVQQAVENNNSTEQASNIKNTNPTNQSVIPMTKVEQHVIHVNQNQDASSSQKQLLQQFERILNSSRMLSNKPGSMELQIKLRPANLGDLTVKFAQINGEMAVKILVSSQAAKEMLEGNMSQLRHMFSPQQVVVEKSDALNAQHLQQEFGWDEEQAFDEQSGGQADQSSEHKEEPDEDELTFHELLMNEKA</sequence>
<feature type="compositionally biased region" description="Basic and acidic residues" evidence="2">
    <location>
        <begin position="465"/>
        <end position="488"/>
    </location>
</feature>
<evidence type="ECO:0000256" key="1">
    <source>
        <dbReference type="SAM" id="Coils"/>
    </source>
</evidence>
<evidence type="ECO:0000256" key="2">
    <source>
        <dbReference type="SAM" id="MobiDB-lite"/>
    </source>
</evidence>
<evidence type="ECO:0000313" key="5">
    <source>
        <dbReference type="Proteomes" id="UP000287756"/>
    </source>
</evidence>
<evidence type="ECO:0000313" key="4">
    <source>
        <dbReference type="EMBL" id="QAS50995.1"/>
    </source>
</evidence>
<dbReference type="InterPro" id="IPR021136">
    <property type="entry name" value="Flagellar_hook_control-like_C"/>
</dbReference>
<dbReference type="Pfam" id="PF02120">
    <property type="entry name" value="Flg_hook"/>
    <property type="match status" value="1"/>
</dbReference>
<organism evidence="4 5">
    <name type="scientific">Halobacillus litoralis</name>
    <dbReference type="NCBI Taxonomy" id="45668"/>
    <lineage>
        <taxon>Bacteria</taxon>
        <taxon>Bacillati</taxon>
        <taxon>Bacillota</taxon>
        <taxon>Bacilli</taxon>
        <taxon>Bacillales</taxon>
        <taxon>Bacillaceae</taxon>
        <taxon>Halobacillus</taxon>
    </lineage>
</organism>
<dbReference type="InterPro" id="IPR038610">
    <property type="entry name" value="FliK-like_C_sf"/>
</dbReference>
<feature type="region of interest" description="Disordered" evidence="2">
    <location>
        <begin position="448"/>
        <end position="488"/>
    </location>
</feature>
<keyword evidence="1" id="KW-0175">Coiled coil</keyword>
<dbReference type="EMBL" id="CP026118">
    <property type="protein sequence ID" value="QAS50995.1"/>
    <property type="molecule type" value="Genomic_DNA"/>
</dbReference>
<dbReference type="CDD" id="cd17470">
    <property type="entry name" value="T3SS_Flik_C"/>
    <property type="match status" value="1"/>
</dbReference>
<dbReference type="AlphaFoldDB" id="A0A410M8G1"/>
<dbReference type="RefSeq" id="WP_128522759.1">
    <property type="nucleotide sequence ID" value="NZ_CP026118.1"/>
</dbReference>